<dbReference type="AlphaFoldDB" id="A0A6A6QIJ0"/>
<keyword evidence="1" id="KW-0732">Signal</keyword>
<protein>
    <submittedName>
        <fullName evidence="2">Uncharacterized protein</fullName>
    </submittedName>
</protein>
<organism evidence="2 3">
    <name type="scientific">Lophium mytilinum</name>
    <dbReference type="NCBI Taxonomy" id="390894"/>
    <lineage>
        <taxon>Eukaryota</taxon>
        <taxon>Fungi</taxon>
        <taxon>Dikarya</taxon>
        <taxon>Ascomycota</taxon>
        <taxon>Pezizomycotina</taxon>
        <taxon>Dothideomycetes</taxon>
        <taxon>Pleosporomycetidae</taxon>
        <taxon>Mytilinidiales</taxon>
        <taxon>Mytilinidiaceae</taxon>
        <taxon>Lophium</taxon>
    </lineage>
</organism>
<proteinExistence type="predicted"/>
<dbReference type="EMBL" id="MU004195">
    <property type="protein sequence ID" value="KAF2491909.1"/>
    <property type="molecule type" value="Genomic_DNA"/>
</dbReference>
<dbReference type="Proteomes" id="UP000799750">
    <property type="component" value="Unassembled WGS sequence"/>
</dbReference>
<accession>A0A6A6QIJ0</accession>
<dbReference type="OrthoDB" id="269227at2759"/>
<gene>
    <name evidence="2" type="ORF">BU16DRAFT_595157</name>
</gene>
<evidence type="ECO:0000256" key="1">
    <source>
        <dbReference type="SAM" id="SignalP"/>
    </source>
</evidence>
<evidence type="ECO:0000313" key="3">
    <source>
        <dbReference type="Proteomes" id="UP000799750"/>
    </source>
</evidence>
<sequence>MVLLSIPLFILLSDWLGFPLPSQPYSRSCCPLDLTLNMLPFRLTSSQTPLQTPATHHPRMLFSQTSSSQACRCPAALPSAHSWSARLDGENLLDHPESIIIWELNKPVPINQTTVDSDAGILMKRAHGRTASKLLNEAEKVRQVLSANSNTGEIAEGLDILKIRPQITQMQPTDMVPSRGWIIHSLEAMPAILTGEGRRQRILLAASRARAALVRVQARRAVN</sequence>
<name>A0A6A6QIJ0_9PEZI</name>
<feature type="chain" id="PRO_5025487060" evidence="1">
    <location>
        <begin position="18"/>
        <end position="223"/>
    </location>
</feature>
<reference evidence="2" key="1">
    <citation type="journal article" date="2020" name="Stud. Mycol.">
        <title>101 Dothideomycetes genomes: a test case for predicting lifestyles and emergence of pathogens.</title>
        <authorList>
            <person name="Haridas S."/>
            <person name="Albert R."/>
            <person name="Binder M."/>
            <person name="Bloem J."/>
            <person name="Labutti K."/>
            <person name="Salamov A."/>
            <person name="Andreopoulos B."/>
            <person name="Baker S."/>
            <person name="Barry K."/>
            <person name="Bills G."/>
            <person name="Bluhm B."/>
            <person name="Cannon C."/>
            <person name="Castanera R."/>
            <person name="Culley D."/>
            <person name="Daum C."/>
            <person name="Ezra D."/>
            <person name="Gonzalez J."/>
            <person name="Henrissat B."/>
            <person name="Kuo A."/>
            <person name="Liang C."/>
            <person name="Lipzen A."/>
            <person name="Lutzoni F."/>
            <person name="Magnuson J."/>
            <person name="Mondo S."/>
            <person name="Nolan M."/>
            <person name="Ohm R."/>
            <person name="Pangilinan J."/>
            <person name="Park H.-J."/>
            <person name="Ramirez L."/>
            <person name="Alfaro M."/>
            <person name="Sun H."/>
            <person name="Tritt A."/>
            <person name="Yoshinaga Y."/>
            <person name="Zwiers L.-H."/>
            <person name="Turgeon B."/>
            <person name="Goodwin S."/>
            <person name="Spatafora J."/>
            <person name="Crous P."/>
            <person name="Grigoriev I."/>
        </authorList>
    </citation>
    <scope>NUCLEOTIDE SEQUENCE</scope>
    <source>
        <strain evidence="2">CBS 269.34</strain>
    </source>
</reference>
<evidence type="ECO:0000313" key="2">
    <source>
        <dbReference type="EMBL" id="KAF2491909.1"/>
    </source>
</evidence>
<feature type="signal peptide" evidence="1">
    <location>
        <begin position="1"/>
        <end position="17"/>
    </location>
</feature>
<keyword evidence="3" id="KW-1185">Reference proteome</keyword>